<gene>
    <name evidence="1" type="ORF">HYALB_00009896</name>
</gene>
<organism evidence="1 2">
    <name type="scientific">Hymenoscyphus albidus</name>
    <dbReference type="NCBI Taxonomy" id="595503"/>
    <lineage>
        <taxon>Eukaryota</taxon>
        <taxon>Fungi</taxon>
        <taxon>Dikarya</taxon>
        <taxon>Ascomycota</taxon>
        <taxon>Pezizomycotina</taxon>
        <taxon>Leotiomycetes</taxon>
        <taxon>Helotiales</taxon>
        <taxon>Helotiaceae</taxon>
        <taxon>Hymenoscyphus</taxon>
    </lineage>
</organism>
<evidence type="ECO:0008006" key="3">
    <source>
        <dbReference type="Google" id="ProtNLM"/>
    </source>
</evidence>
<keyword evidence="2" id="KW-1185">Reference proteome</keyword>
<sequence length="227" mass="26070">MEIPTSTAREAEKRRPSFHILPATLADITDMIEIAIATTEYEIVIRFMFSTYHDESIPLQREFWRTIFSRAFQRETTHIMKATLDSTGETVAFGIVGWADGKWDAPEMPPRKTHPGPGVRFIDFYAEEEGRNYRRLMAGHAHYIYMSCPSTNAWDLGAILRWGFHTYGLEKKTVFVQTFMGARGVYAKYGWQEVDATEIDLAEWAGSGMGFGLHRSPQMIRKPMPFE</sequence>
<comment type="caution">
    <text evidence="1">The sequence shown here is derived from an EMBL/GenBank/DDBJ whole genome shotgun (WGS) entry which is preliminary data.</text>
</comment>
<name>A0A9N9LPK6_9HELO</name>
<proteinExistence type="predicted"/>
<dbReference type="Gene3D" id="3.40.630.30">
    <property type="match status" value="1"/>
</dbReference>
<dbReference type="EMBL" id="CAJVRM010000292">
    <property type="protein sequence ID" value="CAG8978994.1"/>
    <property type="molecule type" value="Genomic_DNA"/>
</dbReference>
<accession>A0A9N9LPK6</accession>
<protein>
    <recommendedName>
        <fullName evidence="3">N-acetyltransferase domain-containing protein</fullName>
    </recommendedName>
</protein>
<dbReference type="AlphaFoldDB" id="A0A9N9LPK6"/>
<dbReference type="OrthoDB" id="2744543at2759"/>
<dbReference type="SUPFAM" id="SSF55729">
    <property type="entry name" value="Acyl-CoA N-acyltransferases (Nat)"/>
    <property type="match status" value="1"/>
</dbReference>
<dbReference type="InterPro" id="IPR016181">
    <property type="entry name" value="Acyl_CoA_acyltransferase"/>
</dbReference>
<dbReference type="Proteomes" id="UP000701801">
    <property type="component" value="Unassembled WGS sequence"/>
</dbReference>
<evidence type="ECO:0000313" key="1">
    <source>
        <dbReference type="EMBL" id="CAG8978994.1"/>
    </source>
</evidence>
<reference evidence="1" key="1">
    <citation type="submission" date="2021-07" db="EMBL/GenBank/DDBJ databases">
        <authorList>
            <person name="Durling M."/>
        </authorList>
    </citation>
    <scope>NUCLEOTIDE SEQUENCE</scope>
</reference>
<evidence type="ECO:0000313" key="2">
    <source>
        <dbReference type="Proteomes" id="UP000701801"/>
    </source>
</evidence>